<evidence type="ECO:0000256" key="1">
    <source>
        <dbReference type="SAM" id="MobiDB-lite"/>
    </source>
</evidence>
<feature type="region of interest" description="Disordered" evidence="1">
    <location>
        <begin position="126"/>
        <end position="145"/>
    </location>
</feature>
<evidence type="ECO:0000313" key="3">
    <source>
        <dbReference type="EMBL" id="RCN56982.1"/>
    </source>
</evidence>
<gene>
    <name evidence="3" type="ORF">C4900_14735</name>
</gene>
<comment type="caution">
    <text evidence="3">The sequence shown here is derived from an EMBL/GenBank/DDBJ whole genome shotgun (WGS) entry which is preliminary data.</text>
</comment>
<reference evidence="3 4" key="1">
    <citation type="submission" date="2018-02" db="EMBL/GenBank/DDBJ databases">
        <title>Insights into the biology of acidophilic members of the Acidiferrobacteraceae family derived from comparative genomic analyses.</title>
        <authorList>
            <person name="Issotta F."/>
            <person name="Thyssen C."/>
            <person name="Mena C."/>
            <person name="Moya A."/>
            <person name="Bellenberg S."/>
            <person name="Sproer C."/>
            <person name="Covarrubias P.C."/>
            <person name="Sand W."/>
            <person name="Quatrini R."/>
            <person name="Vera M."/>
        </authorList>
    </citation>
    <scope>NUCLEOTIDE SEQUENCE [LARGE SCALE GENOMIC DNA]</scope>
    <source>
        <strain evidence="4">m-1</strain>
    </source>
</reference>
<dbReference type="AlphaFoldDB" id="A0A368HI46"/>
<dbReference type="SUPFAM" id="SSF54001">
    <property type="entry name" value="Cysteine proteinases"/>
    <property type="match status" value="1"/>
</dbReference>
<dbReference type="EMBL" id="PSYR01000002">
    <property type="protein sequence ID" value="RCN56982.1"/>
    <property type="molecule type" value="Genomic_DNA"/>
</dbReference>
<sequence>MPVSASAVLDAGSGLCLAKSHLLVALWRACGLPAGFCYQRLLFDTDGGLYVTHGLAAVWLPAFGWYRCDARGNTKEGIDCAFTPGTESLAYTPTHDGEYDPLIFGHLVQALAGGCGGSQRSCEPVRLSRSADRRRPARGSGHARVGKRVAWRRGPLQVLFCRRGRPRQGASSRARHVFQDRTIDRMAYGPFRAGSSHEVSVTGR</sequence>
<dbReference type="OrthoDB" id="4697328at2"/>
<feature type="domain" description="Transglutaminase-like" evidence="2">
    <location>
        <begin position="4"/>
        <end position="70"/>
    </location>
</feature>
<dbReference type="Pfam" id="PF01841">
    <property type="entry name" value="Transglut_core"/>
    <property type="match status" value="1"/>
</dbReference>
<dbReference type="InterPro" id="IPR038765">
    <property type="entry name" value="Papain-like_cys_pep_sf"/>
</dbReference>
<dbReference type="Gene3D" id="3.10.620.30">
    <property type="match status" value="1"/>
</dbReference>
<dbReference type="PANTHER" id="PTHR33490:SF3">
    <property type="entry name" value="CONSERVED INTEGRAL MEMBRANE PROTEIN"/>
    <property type="match status" value="1"/>
</dbReference>
<evidence type="ECO:0000259" key="2">
    <source>
        <dbReference type="Pfam" id="PF01841"/>
    </source>
</evidence>
<dbReference type="InterPro" id="IPR002931">
    <property type="entry name" value="Transglutaminase-like"/>
</dbReference>
<protein>
    <recommendedName>
        <fullName evidence="2">Transglutaminase-like domain-containing protein</fullName>
    </recommendedName>
</protein>
<dbReference type="PANTHER" id="PTHR33490">
    <property type="entry name" value="BLR5614 PROTEIN-RELATED"/>
    <property type="match status" value="1"/>
</dbReference>
<accession>A0A368HI46</accession>
<evidence type="ECO:0000313" key="4">
    <source>
        <dbReference type="Proteomes" id="UP000253250"/>
    </source>
</evidence>
<dbReference type="Proteomes" id="UP000253250">
    <property type="component" value="Unassembled WGS sequence"/>
</dbReference>
<organism evidence="3 4">
    <name type="scientific">Acidiferrobacter thiooxydans</name>
    <dbReference type="NCBI Taxonomy" id="163359"/>
    <lineage>
        <taxon>Bacteria</taxon>
        <taxon>Pseudomonadati</taxon>
        <taxon>Pseudomonadota</taxon>
        <taxon>Gammaproteobacteria</taxon>
        <taxon>Acidiferrobacterales</taxon>
        <taxon>Acidiferrobacteraceae</taxon>
        <taxon>Acidiferrobacter</taxon>
    </lineage>
</organism>
<keyword evidence="4" id="KW-1185">Reference proteome</keyword>
<dbReference type="RefSeq" id="WP_114283357.1">
    <property type="nucleotide sequence ID" value="NZ_CP080624.1"/>
</dbReference>
<name>A0A368HI46_9GAMM</name>
<proteinExistence type="predicted"/>